<evidence type="ECO:0000313" key="18">
    <source>
        <dbReference type="Proteomes" id="UP000713222"/>
    </source>
</evidence>
<keyword evidence="4 16" id="KW-0812">Transmembrane</keyword>
<dbReference type="EC" id="2.4.99.28" evidence="14"/>
<dbReference type="GO" id="GO:0009252">
    <property type="term" value="P:peptidoglycan biosynthetic process"/>
    <property type="evidence" value="ECO:0007669"/>
    <property type="project" value="UniProtKB-KW"/>
</dbReference>
<dbReference type="AlphaFoldDB" id="A0A964UXI5"/>
<dbReference type="GO" id="GO:0005886">
    <property type="term" value="C:plasma membrane"/>
    <property type="evidence" value="ECO:0007669"/>
    <property type="project" value="TreeGrafter"/>
</dbReference>
<evidence type="ECO:0000256" key="9">
    <source>
        <dbReference type="ARBA" id="ARBA00032370"/>
    </source>
</evidence>
<evidence type="ECO:0000256" key="15">
    <source>
        <dbReference type="ARBA" id="ARBA00049902"/>
    </source>
</evidence>
<feature type="transmembrane region" description="Helical" evidence="16">
    <location>
        <begin position="118"/>
        <end position="140"/>
    </location>
</feature>
<evidence type="ECO:0000256" key="3">
    <source>
        <dbReference type="ARBA" id="ARBA00022679"/>
    </source>
</evidence>
<dbReference type="GO" id="GO:0008360">
    <property type="term" value="P:regulation of cell shape"/>
    <property type="evidence" value="ECO:0007669"/>
    <property type="project" value="UniProtKB-KW"/>
</dbReference>
<feature type="transmembrane region" description="Helical" evidence="16">
    <location>
        <begin position="152"/>
        <end position="170"/>
    </location>
</feature>
<comment type="catalytic activity">
    <reaction evidence="15">
        <text>[GlcNAc-(1-&gt;4)-Mur2Ac(oyl-L-Ala-gamma-D-Glu-L-Lys-D-Ala-D-Ala)](n)-di-trans,octa-cis-undecaprenyl diphosphate + beta-D-GlcNAc-(1-&gt;4)-Mur2Ac(oyl-L-Ala-gamma-D-Glu-L-Lys-D-Ala-D-Ala)-di-trans,octa-cis-undecaprenyl diphosphate = [GlcNAc-(1-&gt;4)-Mur2Ac(oyl-L-Ala-gamma-D-Glu-L-Lys-D-Ala-D-Ala)](n+1)-di-trans,octa-cis-undecaprenyl diphosphate + di-trans,octa-cis-undecaprenyl diphosphate + H(+)</text>
        <dbReference type="Rhea" id="RHEA:23708"/>
        <dbReference type="Rhea" id="RHEA-COMP:9602"/>
        <dbReference type="Rhea" id="RHEA-COMP:9603"/>
        <dbReference type="ChEBI" id="CHEBI:15378"/>
        <dbReference type="ChEBI" id="CHEBI:58405"/>
        <dbReference type="ChEBI" id="CHEBI:60033"/>
        <dbReference type="ChEBI" id="CHEBI:78435"/>
        <dbReference type="EC" id="2.4.99.28"/>
    </reaction>
</comment>
<feature type="transmembrane region" description="Helical" evidence="16">
    <location>
        <begin position="21"/>
        <end position="40"/>
    </location>
</feature>
<feature type="transmembrane region" description="Helical" evidence="16">
    <location>
        <begin position="314"/>
        <end position="335"/>
    </location>
</feature>
<evidence type="ECO:0000256" key="11">
    <source>
        <dbReference type="ARBA" id="ARBA00038053"/>
    </source>
</evidence>
<dbReference type="Proteomes" id="UP000713222">
    <property type="component" value="Unassembled WGS sequence"/>
</dbReference>
<dbReference type="PANTHER" id="PTHR30474:SF2">
    <property type="entry name" value="PEPTIDOGLYCAN GLYCOSYLTRANSFERASE FTSW-RELATED"/>
    <property type="match status" value="1"/>
</dbReference>
<evidence type="ECO:0000256" key="13">
    <source>
        <dbReference type="ARBA" id="ARBA00041418"/>
    </source>
</evidence>
<evidence type="ECO:0000256" key="4">
    <source>
        <dbReference type="ARBA" id="ARBA00022692"/>
    </source>
</evidence>
<keyword evidence="6" id="KW-0573">Peptidoglycan synthesis</keyword>
<evidence type="ECO:0000256" key="14">
    <source>
        <dbReference type="ARBA" id="ARBA00044770"/>
    </source>
</evidence>
<accession>A0A964UXI5</accession>
<keyword evidence="5" id="KW-0133">Cell shape</keyword>
<dbReference type="InterPro" id="IPR001182">
    <property type="entry name" value="FtsW/RodA"/>
</dbReference>
<evidence type="ECO:0000256" key="8">
    <source>
        <dbReference type="ARBA" id="ARBA00023136"/>
    </source>
</evidence>
<feature type="transmembrane region" description="Helical" evidence="16">
    <location>
        <begin position="281"/>
        <end position="302"/>
    </location>
</feature>
<evidence type="ECO:0000256" key="2">
    <source>
        <dbReference type="ARBA" id="ARBA00022676"/>
    </source>
</evidence>
<evidence type="ECO:0000313" key="17">
    <source>
        <dbReference type="EMBL" id="NBN87612.1"/>
    </source>
</evidence>
<name>A0A964UXI5_9PROT</name>
<evidence type="ECO:0000256" key="10">
    <source>
        <dbReference type="ARBA" id="ARBA00033270"/>
    </source>
</evidence>
<reference evidence="17" key="1">
    <citation type="submission" date="2018-10" db="EMBL/GenBank/DDBJ databases">
        <title>Iterative Subtractive Binning of Freshwater Chronoseries Metagenomes Recovers Nearly Complete Genomes from over Four Hundred Novel Species.</title>
        <authorList>
            <person name="Rodriguez-R L.M."/>
            <person name="Tsementzi D."/>
            <person name="Luo C."/>
            <person name="Konstantinidis K.T."/>
        </authorList>
    </citation>
    <scope>NUCLEOTIDE SEQUENCE</scope>
    <source>
        <strain evidence="17">WB7_6_001</strain>
    </source>
</reference>
<dbReference type="PANTHER" id="PTHR30474">
    <property type="entry name" value="CELL CYCLE PROTEIN"/>
    <property type="match status" value="1"/>
</dbReference>
<comment type="caution">
    <text evidence="17">The sequence shown here is derived from an EMBL/GenBank/DDBJ whole genome shotgun (WGS) entry which is preliminary data.</text>
</comment>
<dbReference type="EMBL" id="RGET01000005">
    <property type="protein sequence ID" value="NBN87612.1"/>
    <property type="molecule type" value="Genomic_DNA"/>
</dbReference>
<evidence type="ECO:0000256" key="16">
    <source>
        <dbReference type="SAM" id="Phobius"/>
    </source>
</evidence>
<keyword evidence="2" id="KW-0328">Glycosyltransferase</keyword>
<protein>
    <recommendedName>
        <fullName evidence="12">Probable peptidoglycan glycosyltransferase FtsW</fullName>
        <ecNumber evidence="14">2.4.99.28</ecNumber>
    </recommendedName>
    <alternativeName>
        <fullName evidence="13">Cell division protein FtsW</fullName>
    </alternativeName>
    <alternativeName>
        <fullName evidence="10">Cell wall polymerase</fullName>
    </alternativeName>
    <alternativeName>
        <fullName evidence="9">Peptidoglycan polymerase</fullName>
    </alternativeName>
</protein>
<evidence type="ECO:0000256" key="5">
    <source>
        <dbReference type="ARBA" id="ARBA00022960"/>
    </source>
</evidence>
<organism evidence="17 18">
    <name type="scientific">Candidatus Fonsibacter lacus</name>
    <dbReference type="NCBI Taxonomy" id="2576439"/>
    <lineage>
        <taxon>Bacteria</taxon>
        <taxon>Pseudomonadati</taxon>
        <taxon>Pseudomonadota</taxon>
        <taxon>Alphaproteobacteria</taxon>
        <taxon>Candidatus Pelagibacterales</taxon>
        <taxon>Candidatus Pelagibacterales incertae sedis</taxon>
        <taxon>Candidatus Fonsibacter</taxon>
    </lineage>
</organism>
<feature type="transmembrane region" description="Helical" evidence="16">
    <location>
        <begin position="203"/>
        <end position="222"/>
    </location>
</feature>
<dbReference type="GO" id="GO:0051301">
    <property type="term" value="P:cell division"/>
    <property type="evidence" value="ECO:0007669"/>
    <property type="project" value="InterPro"/>
</dbReference>
<feature type="transmembrane region" description="Helical" evidence="16">
    <location>
        <begin position="176"/>
        <end position="196"/>
    </location>
</feature>
<comment type="subcellular location">
    <subcellularLocation>
        <location evidence="1">Membrane</location>
        <topology evidence="1">Multi-pass membrane protein</topology>
    </subcellularLocation>
</comment>
<keyword evidence="8 16" id="KW-0472">Membrane</keyword>
<dbReference type="GO" id="GO:0032153">
    <property type="term" value="C:cell division site"/>
    <property type="evidence" value="ECO:0007669"/>
    <property type="project" value="TreeGrafter"/>
</dbReference>
<feature type="transmembrane region" description="Helical" evidence="16">
    <location>
        <begin position="87"/>
        <end position="106"/>
    </location>
</feature>
<sequence>MINFGRTNTNQLALWWRNIDKLLFILIISLMFLGVFFAYTSTSNIASEKIYKTDYLLIVKHILFAFISFLILASLSLLDAKQIEKYCILGFIITSFLLLSVLIFGVEVKGSKRWINLFFLRFQPVEIYKPFFILLCSLIISNSKIGDLKLRIFYSFCVLFFSLLLLLNQPDVGQSLLIFSVWLILIFISGVSIVLLVSLGSAIFIGIASAILLFSERFSYIFRRLKTFIDPNKGDNLQTQKALEAIKQGGFTGRGIGEGILKERVPEAHTDFVLAVIGEEFGILMILIIFLIITFIFLRVFSQFNIENNLFRKLVLIGLSCLIYLQSIINLGVTLNILPNKGMTFPFISYGGSSMIGCGIIFGILLCFTKRKLS</sequence>
<evidence type="ECO:0000256" key="7">
    <source>
        <dbReference type="ARBA" id="ARBA00022989"/>
    </source>
</evidence>
<proteinExistence type="inferred from homology"/>
<evidence type="ECO:0000256" key="1">
    <source>
        <dbReference type="ARBA" id="ARBA00004141"/>
    </source>
</evidence>
<dbReference type="Pfam" id="PF01098">
    <property type="entry name" value="FTSW_RODA_SPOVE"/>
    <property type="match status" value="1"/>
</dbReference>
<evidence type="ECO:0000256" key="12">
    <source>
        <dbReference type="ARBA" id="ARBA00041185"/>
    </source>
</evidence>
<feature type="transmembrane region" description="Helical" evidence="16">
    <location>
        <begin position="347"/>
        <end position="368"/>
    </location>
</feature>
<keyword evidence="3" id="KW-0808">Transferase</keyword>
<dbReference type="GO" id="GO:0008955">
    <property type="term" value="F:peptidoglycan glycosyltransferase activity"/>
    <property type="evidence" value="ECO:0007669"/>
    <property type="project" value="UniProtKB-EC"/>
</dbReference>
<evidence type="ECO:0000256" key="6">
    <source>
        <dbReference type="ARBA" id="ARBA00022984"/>
    </source>
</evidence>
<gene>
    <name evidence="17" type="ORF">EBV32_00745</name>
</gene>
<dbReference type="GO" id="GO:0015648">
    <property type="term" value="F:lipid-linked peptidoglycan transporter activity"/>
    <property type="evidence" value="ECO:0007669"/>
    <property type="project" value="TreeGrafter"/>
</dbReference>
<feature type="transmembrane region" description="Helical" evidence="16">
    <location>
        <begin position="55"/>
        <end position="75"/>
    </location>
</feature>
<comment type="similarity">
    <text evidence="11">Belongs to the SEDS family. FtsW subfamily.</text>
</comment>
<keyword evidence="7 16" id="KW-1133">Transmembrane helix</keyword>